<organism evidence="2 3">
    <name type="scientific">Labeo rohita</name>
    <name type="common">Indian major carp</name>
    <name type="synonym">Cyprinus rohita</name>
    <dbReference type="NCBI Taxonomy" id="84645"/>
    <lineage>
        <taxon>Eukaryota</taxon>
        <taxon>Metazoa</taxon>
        <taxon>Chordata</taxon>
        <taxon>Craniata</taxon>
        <taxon>Vertebrata</taxon>
        <taxon>Euteleostomi</taxon>
        <taxon>Actinopterygii</taxon>
        <taxon>Neopterygii</taxon>
        <taxon>Teleostei</taxon>
        <taxon>Ostariophysi</taxon>
        <taxon>Cypriniformes</taxon>
        <taxon>Cyprinidae</taxon>
        <taxon>Labeoninae</taxon>
        <taxon>Labeonini</taxon>
        <taxon>Labeo</taxon>
    </lineage>
</organism>
<evidence type="ECO:0000313" key="2">
    <source>
        <dbReference type="EMBL" id="RXN14787.1"/>
    </source>
</evidence>
<dbReference type="EMBL" id="QBIY01012877">
    <property type="protein sequence ID" value="RXN14787.1"/>
    <property type="molecule type" value="Genomic_DNA"/>
</dbReference>
<keyword evidence="3" id="KW-1185">Reference proteome</keyword>
<dbReference type="Proteomes" id="UP000290572">
    <property type="component" value="Unassembled WGS sequence"/>
</dbReference>
<accession>A0A498MCI7</accession>
<evidence type="ECO:0000313" key="3">
    <source>
        <dbReference type="Proteomes" id="UP000290572"/>
    </source>
</evidence>
<name>A0A498MCI7_LABRO</name>
<evidence type="ECO:0000256" key="1">
    <source>
        <dbReference type="SAM" id="MobiDB-lite"/>
    </source>
</evidence>
<proteinExistence type="predicted"/>
<sequence length="78" mass="8851">MMVSTDVNYSYQSGQHIAIISMFLSQMTGRKMKCHGLIVQKERMHRERKLSLKHGISQTGGGQQSHKAKTEAYQISVK</sequence>
<feature type="region of interest" description="Disordered" evidence="1">
    <location>
        <begin position="54"/>
        <end position="78"/>
    </location>
</feature>
<comment type="caution">
    <text evidence="2">The sequence shown here is derived from an EMBL/GenBank/DDBJ whole genome shotgun (WGS) entry which is preliminary data.</text>
</comment>
<gene>
    <name evidence="2" type="ORF">ROHU_008902</name>
</gene>
<reference evidence="2 3" key="1">
    <citation type="submission" date="2018-03" db="EMBL/GenBank/DDBJ databases">
        <title>Draft genome sequence of Rohu Carp (Labeo rohita).</title>
        <authorList>
            <person name="Das P."/>
            <person name="Kushwaha B."/>
            <person name="Joshi C.G."/>
            <person name="Kumar D."/>
            <person name="Nagpure N.S."/>
            <person name="Sahoo L."/>
            <person name="Das S.P."/>
            <person name="Bit A."/>
            <person name="Patnaik S."/>
            <person name="Meher P.K."/>
            <person name="Jayasankar P."/>
            <person name="Koringa P.G."/>
            <person name="Patel N.V."/>
            <person name="Hinsu A.T."/>
            <person name="Kumar R."/>
            <person name="Pandey M."/>
            <person name="Agarwal S."/>
            <person name="Srivastava S."/>
            <person name="Singh M."/>
            <person name="Iquebal M.A."/>
            <person name="Jaiswal S."/>
            <person name="Angadi U.B."/>
            <person name="Kumar N."/>
            <person name="Raza M."/>
            <person name="Shah T.M."/>
            <person name="Rai A."/>
            <person name="Jena J.K."/>
        </authorList>
    </citation>
    <scope>NUCLEOTIDE SEQUENCE [LARGE SCALE GENOMIC DNA]</scope>
    <source>
        <strain evidence="2">DASCIFA01</strain>
        <tissue evidence="2">Testis</tissue>
    </source>
</reference>
<dbReference type="AlphaFoldDB" id="A0A498MCI7"/>
<protein>
    <submittedName>
        <fullName evidence="2">Uncharacterized protein</fullName>
    </submittedName>
</protein>